<accession>A0A7S2PKU2</accession>
<dbReference type="PANTHER" id="PTHR35716">
    <property type="entry name" value="OS05G0574700 PROTEIN-RELATED"/>
    <property type="match status" value="1"/>
</dbReference>
<reference evidence="2" key="1">
    <citation type="submission" date="2021-01" db="EMBL/GenBank/DDBJ databases">
        <authorList>
            <person name="Corre E."/>
            <person name="Pelletier E."/>
            <person name="Niang G."/>
            <person name="Scheremetjew M."/>
            <person name="Finn R."/>
            <person name="Kale V."/>
            <person name="Holt S."/>
            <person name="Cochrane G."/>
            <person name="Meng A."/>
            <person name="Brown T."/>
            <person name="Cohen L."/>
        </authorList>
    </citation>
    <scope>NUCLEOTIDE SEQUENCE</scope>
    <source>
        <strain evidence="2">SM1012Den-03</strain>
    </source>
</reference>
<dbReference type="EMBL" id="HBGZ01015369">
    <property type="protein sequence ID" value="CAD9602893.1"/>
    <property type="molecule type" value="Transcribed_RNA"/>
</dbReference>
<dbReference type="AlphaFoldDB" id="A0A7S2PKU2"/>
<feature type="region of interest" description="Disordered" evidence="1">
    <location>
        <begin position="39"/>
        <end position="60"/>
    </location>
</feature>
<gene>
    <name evidence="2" type="ORF">SMAR0320_LOCUS10973</name>
</gene>
<evidence type="ECO:0000313" key="2">
    <source>
        <dbReference type="EMBL" id="CAD9602893.1"/>
    </source>
</evidence>
<name>A0A7S2PKU2_9STRA</name>
<protein>
    <submittedName>
        <fullName evidence="2">Uncharacterized protein</fullName>
    </submittedName>
</protein>
<sequence length="203" mass="22569">MMDRLIIRFPFAALVIQTILLSTAQAFLFATHPRQHQSSYLSTTNANDAPEDANINRGNSPLSAADVTARDVVVACMDGLLNNDTPWANSGLEICWDYSSDRNRAAQGGSFDEFITYASNPTFSTMVNAKEYSIENVGAYIKGTNTRGAMQTVLVKVQPLQGEERSFLWTMAQERRPPRQGLWLVHECINLENAIGLNLDFSF</sequence>
<evidence type="ECO:0000256" key="1">
    <source>
        <dbReference type="SAM" id="MobiDB-lite"/>
    </source>
</evidence>
<organism evidence="2">
    <name type="scientific">Skeletonema marinoi</name>
    <dbReference type="NCBI Taxonomy" id="267567"/>
    <lineage>
        <taxon>Eukaryota</taxon>
        <taxon>Sar</taxon>
        <taxon>Stramenopiles</taxon>
        <taxon>Ochrophyta</taxon>
        <taxon>Bacillariophyta</taxon>
        <taxon>Coscinodiscophyceae</taxon>
        <taxon>Thalassiosirophycidae</taxon>
        <taxon>Thalassiosirales</taxon>
        <taxon>Skeletonemataceae</taxon>
        <taxon>Skeletonema</taxon>
        <taxon>Skeletonema marinoi-dohrnii complex</taxon>
    </lineage>
</organism>
<proteinExistence type="predicted"/>